<dbReference type="GeneID" id="37272015"/>
<dbReference type="SUPFAM" id="SSF51412">
    <property type="entry name" value="Inosine monophosphate dehydrogenase (IMPDH)"/>
    <property type="match status" value="1"/>
</dbReference>
<sequence length="345" mass="36576">MPLTTPLTQQLGLVHPLIQGGMQWVGVAELVAAVSNAGALGILTALTQPNPAALRDEIRRTRKMLRPDVAKRCKLGPFGVNVTLLPSISPPDYPGYVQAALDEGVRIFETAGNNPGPVIKQIKDAGGFVIHKCTSVRHALSAQKLGVDMLSIDGFECAGHPGEDDIGGLVLMARAYEELKVPFVASGGIGNGQGLAAALALGAVGANMGTRFMCTKESTIHENIKRVIVDSDERATTHILRSLRNSARMHKNKISIEVLELEKQGAKFEQIQPLVSGQRGKTVYTTGDPDAGVWTLGIVCGLIHDIPSCKDLCEKMSADAEAHINRLASLTGGAQSASSSRQSHL</sequence>
<keyword evidence="2" id="KW-0288">FMN</keyword>
<dbReference type="STRING" id="58919.A0A316Z3X5"/>
<dbReference type="GO" id="GO:0018580">
    <property type="term" value="F:nitronate monooxygenase activity"/>
    <property type="evidence" value="ECO:0007669"/>
    <property type="project" value="InterPro"/>
</dbReference>
<protein>
    <submittedName>
        <fullName evidence="4">2-nitropropane dioxygenase</fullName>
    </submittedName>
</protein>
<keyword evidence="4" id="KW-0223">Dioxygenase</keyword>
<dbReference type="PANTHER" id="PTHR32332:SF20">
    <property type="entry name" value="2-NITROPROPANE DIOXYGENASE-LIKE PROTEIN"/>
    <property type="match status" value="1"/>
</dbReference>
<dbReference type="AlphaFoldDB" id="A0A316Z3X5"/>
<evidence type="ECO:0000256" key="3">
    <source>
        <dbReference type="ARBA" id="ARBA00023002"/>
    </source>
</evidence>
<accession>A0A316Z3X5</accession>
<organism evidence="4 5">
    <name type="scientific">Tilletiopsis washingtonensis</name>
    <dbReference type="NCBI Taxonomy" id="58919"/>
    <lineage>
        <taxon>Eukaryota</taxon>
        <taxon>Fungi</taxon>
        <taxon>Dikarya</taxon>
        <taxon>Basidiomycota</taxon>
        <taxon>Ustilaginomycotina</taxon>
        <taxon>Exobasidiomycetes</taxon>
        <taxon>Entylomatales</taxon>
        <taxon>Entylomatales incertae sedis</taxon>
        <taxon>Tilletiopsis</taxon>
    </lineage>
</organism>
<dbReference type="RefSeq" id="XP_025595164.1">
    <property type="nucleotide sequence ID" value="XM_025744471.1"/>
</dbReference>
<proteinExistence type="predicted"/>
<evidence type="ECO:0000256" key="1">
    <source>
        <dbReference type="ARBA" id="ARBA00022630"/>
    </source>
</evidence>
<keyword evidence="3" id="KW-0560">Oxidoreductase</keyword>
<dbReference type="EMBL" id="KZ819308">
    <property type="protein sequence ID" value="PWN94885.1"/>
    <property type="molecule type" value="Genomic_DNA"/>
</dbReference>
<reference evidence="4 5" key="1">
    <citation type="journal article" date="2018" name="Mol. Biol. Evol.">
        <title>Broad Genomic Sampling Reveals a Smut Pathogenic Ancestry of the Fungal Clade Ustilaginomycotina.</title>
        <authorList>
            <person name="Kijpornyongpan T."/>
            <person name="Mondo S.J."/>
            <person name="Barry K."/>
            <person name="Sandor L."/>
            <person name="Lee J."/>
            <person name="Lipzen A."/>
            <person name="Pangilinan J."/>
            <person name="LaButti K."/>
            <person name="Hainaut M."/>
            <person name="Henrissat B."/>
            <person name="Grigoriev I.V."/>
            <person name="Spatafora J.W."/>
            <person name="Aime M.C."/>
        </authorList>
    </citation>
    <scope>NUCLEOTIDE SEQUENCE [LARGE SCALE GENOMIC DNA]</scope>
    <source>
        <strain evidence="4 5">MCA 4186</strain>
    </source>
</reference>
<keyword evidence="1" id="KW-0285">Flavoprotein</keyword>
<dbReference type="Proteomes" id="UP000245946">
    <property type="component" value="Unassembled WGS sequence"/>
</dbReference>
<name>A0A316Z3X5_9BASI</name>
<dbReference type="Pfam" id="PF03060">
    <property type="entry name" value="NMO"/>
    <property type="match status" value="1"/>
</dbReference>
<dbReference type="InterPro" id="IPR013785">
    <property type="entry name" value="Aldolase_TIM"/>
</dbReference>
<dbReference type="GO" id="GO:0051213">
    <property type="term" value="F:dioxygenase activity"/>
    <property type="evidence" value="ECO:0007669"/>
    <property type="project" value="UniProtKB-KW"/>
</dbReference>
<dbReference type="Gene3D" id="3.20.20.70">
    <property type="entry name" value="Aldolase class I"/>
    <property type="match status" value="1"/>
</dbReference>
<dbReference type="InterPro" id="IPR004136">
    <property type="entry name" value="NMO"/>
</dbReference>
<gene>
    <name evidence="4" type="ORF">FA09DRAFT_341609</name>
</gene>
<keyword evidence="5" id="KW-1185">Reference proteome</keyword>
<dbReference type="CDD" id="cd04730">
    <property type="entry name" value="NPD_like"/>
    <property type="match status" value="1"/>
</dbReference>
<dbReference type="OrthoDB" id="412383at2759"/>
<dbReference type="PANTHER" id="PTHR32332">
    <property type="entry name" value="2-NITROPROPANE DIOXYGENASE"/>
    <property type="match status" value="1"/>
</dbReference>
<evidence type="ECO:0000256" key="2">
    <source>
        <dbReference type="ARBA" id="ARBA00022643"/>
    </source>
</evidence>
<evidence type="ECO:0000313" key="4">
    <source>
        <dbReference type="EMBL" id="PWN94885.1"/>
    </source>
</evidence>
<evidence type="ECO:0000313" key="5">
    <source>
        <dbReference type="Proteomes" id="UP000245946"/>
    </source>
</evidence>